<dbReference type="InterPro" id="IPR014719">
    <property type="entry name" value="Ribosomal_bL12_C/ClpS-like"/>
</dbReference>
<dbReference type="GO" id="GO:0005840">
    <property type="term" value="C:ribosome"/>
    <property type="evidence" value="ECO:0007669"/>
    <property type="project" value="UniProtKB-KW"/>
</dbReference>
<keyword evidence="2" id="KW-0689">Ribosomal protein</keyword>
<feature type="domain" description="Large ribosomal subunit protein bL12 C-terminal" evidence="1">
    <location>
        <begin position="63"/>
        <end position="90"/>
    </location>
</feature>
<dbReference type="Proteomes" id="UP001597058">
    <property type="component" value="Unassembled WGS sequence"/>
</dbReference>
<comment type="caution">
    <text evidence="2">The sequence shown here is derived from an EMBL/GenBank/DDBJ whole genome shotgun (WGS) entry which is preliminary data.</text>
</comment>
<organism evidence="2 3">
    <name type="scientific">Streptomyces kaempferi</name>
    <dbReference type="NCBI Taxonomy" id="333725"/>
    <lineage>
        <taxon>Bacteria</taxon>
        <taxon>Bacillati</taxon>
        <taxon>Actinomycetota</taxon>
        <taxon>Actinomycetes</taxon>
        <taxon>Kitasatosporales</taxon>
        <taxon>Streptomycetaceae</taxon>
        <taxon>Streptomyces</taxon>
    </lineage>
</organism>
<accession>A0ABW3X578</accession>
<evidence type="ECO:0000313" key="3">
    <source>
        <dbReference type="Proteomes" id="UP001597058"/>
    </source>
</evidence>
<evidence type="ECO:0000313" key="2">
    <source>
        <dbReference type="EMBL" id="MFD1304310.1"/>
    </source>
</evidence>
<reference evidence="3" key="1">
    <citation type="journal article" date="2019" name="Int. J. Syst. Evol. Microbiol.">
        <title>The Global Catalogue of Microorganisms (GCM) 10K type strain sequencing project: providing services to taxonomists for standard genome sequencing and annotation.</title>
        <authorList>
            <consortium name="The Broad Institute Genomics Platform"/>
            <consortium name="The Broad Institute Genome Sequencing Center for Infectious Disease"/>
            <person name="Wu L."/>
            <person name="Ma J."/>
        </authorList>
    </citation>
    <scope>NUCLEOTIDE SEQUENCE [LARGE SCALE GENOMIC DNA]</scope>
    <source>
        <strain evidence="3">CGMCC 4.7020</strain>
    </source>
</reference>
<dbReference type="Pfam" id="PF00542">
    <property type="entry name" value="Ribosomal_L12"/>
    <property type="match status" value="1"/>
</dbReference>
<name>A0ABW3X578_9ACTN</name>
<gene>
    <name evidence="2" type="ORF">ACFQ5X_00435</name>
</gene>
<dbReference type="EMBL" id="JBHTMM010000001">
    <property type="protein sequence ID" value="MFD1304310.1"/>
    <property type="molecule type" value="Genomic_DNA"/>
</dbReference>
<protein>
    <submittedName>
        <fullName evidence="2">Ribosomal protein L7/L12</fullName>
    </submittedName>
</protein>
<sequence>MGILGFFVLVMIVFATYAGLEGRLGRTDRRIARVERKLDLILDHLGTQQTEPELEQVAALVRDGKKIQAIKEYREFTGVGLKEAKDAVERME</sequence>
<proteinExistence type="predicted"/>
<dbReference type="Gene3D" id="3.30.1390.10">
    <property type="match status" value="1"/>
</dbReference>
<dbReference type="SUPFAM" id="SSF54736">
    <property type="entry name" value="ClpS-like"/>
    <property type="match status" value="1"/>
</dbReference>
<dbReference type="InterPro" id="IPR013823">
    <property type="entry name" value="Ribosomal_bL12_C"/>
</dbReference>
<dbReference type="RefSeq" id="WP_381233471.1">
    <property type="nucleotide sequence ID" value="NZ_JBHSKH010000011.1"/>
</dbReference>
<keyword evidence="2" id="KW-0687">Ribonucleoprotein</keyword>
<keyword evidence="3" id="KW-1185">Reference proteome</keyword>
<evidence type="ECO:0000259" key="1">
    <source>
        <dbReference type="Pfam" id="PF00542"/>
    </source>
</evidence>